<proteinExistence type="predicted"/>
<evidence type="ECO:0000313" key="1">
    <source>
        <dbReference type="Proteomes" id="UP000887579"/>
    </source>
</evidence>
<reference evidence="2" key="1">
    <citation type="submission" date="2022-11" db="UniProtKB">
        <authorList>
            <consortium name="WormBaseParasite"/>
        </authorList>
    </citation>
    <scope>IDENTIFICATION</scope>
</reference>
<dbReference type="WBParaSite" id="ES5_v2.g22461.t1">
    <property type="protein sequence ID" value="ES5_v2.g22461.t1"/>
    <property type="gene ID" value="ES5_v2.g22461"/>
</dbReference>
<protein>
    <submittedName>
        <fullName evidence="2">C2H2-type domain-containing protein</fullName>
    </submittedName>
</protein>
<evidence type="ECO:0000313" key="2">
    <source>
        <dbReference type="WBParaSite" id="ES5_v2.g22461.t1"/>
    </source>
</evidence>
<sequence>MSSVTTEHNFDFSKLRKRKCLDVSDPSLTQSSSSQSQGSTSSLCAQKACFQCGTCNKILYTLSGFRNHLRRTHAVTNVYKCDICDKAFKHASGLCLHRNSFHKNEPLECVVCFKTFNSRGNMKRHLQIHTQSADEVDEYWKKNYVPLVYKATDVAELRNPKMPRFHHLRLGSTVFPGLSRFREGKSFPLFLTDNDDSSFNVFSCSCCKITNISRLALENHFLREHPDVMESGKYCEICMKLVDDMATHLRVHQ</sequence>
<organism evidence="1 2">
    <name type="scientific">Panagrolaimus sp. ES5</name>
    <dbReference type="NCBI Taxonomy" id="591445"/>
    <lineage>
        <taxon>Eukaryota</taxon>
        <taxon>Metazoa</taxon>
        <taxon>Ecdysozoa</taxon>
        <taxon>Nematoda</taxon>
        <taxon>Chromadorea</taxon>
        <taxon>Rhabditida</taxon>
        <taxon>Tylenchina</taxon>
        <taxon>Panagrolaimomorpha</taxon>
        <taxon>Panagrolaimoidea</taxon>
        <taxon>Panagrolaimidae</taxon>
        <taxon>Panagrolaimus</taxon>
    </lineage>
</organism>
<accession>A0AC34FYG3</accession>
<dbReference type="Proteomes" id="UP000887579">
    <property type="component" value="Unplaced"/>
</dbReference>
<name>A0AC34FYG3_9BILA</name>